<evidence type="ECO:0008006" key="4">
    <source>
        <dbReference type="Google" id="ProtNLM"/>
    </source>
</evidence>
<dbReference type="KEGG" id="aalg:AREALGSMS7_00904"/>
<dbReference type="AlphaFoldDB" id="A0A221USZ6"/>
<dbReference type="STRING" id="616991.GCA_000733925_04011"/>
<gene>
    <name evidence="2" type="ORF">AREALGSMS7_00904</name>
</gene>
<keyword evidence="1" id="KW-0175">Coiled coil</keyword>
<protein>
    <recommendedName>
        <fullName evidence="4">Viral A-type inclusion protein</fullName>
    </recommendedName>
</protein>
<dbReference type="eggNOG" id="ENOG503334N">
    <property type="taxonomic scope" value="Bacteria"/>
</dbReference>
<dbReference type="PROSITE" id="PS51257">
    <property type="entry name" value="PROKAR_LIPOPROTEIN"/>
    <property type="match status" value="1"/>
</dbReference>
<accession>A0A221USZ6</accession>
<proteinExistence type="predicted"/>
<name>A0A221USZ6_9FLAO</name>
<dbReference type="Proteomes" id="UP000204551">
    <property type="component" value="Chromosome"/>
</dbReference>
<evidence type="ECO:0000256" key="1">
    <source>
        <dbReference type="SAM" id="Coils"/>
    </source>
</evidence>
<dbReference type="EMBL" id="CP022515">
    <property type="protein sequence ID" value="ASO04383.1"/>
    <property type="molecule type" value="Genomic_DNA"/>
</dbReference>
<reference evidence="2 3" key="1">
    <citation type="submission" date="2017-07" db="EMBL/GenBank/DDBJ databases">
        <title>Genome Sequence of Arenibacter algicola Strain SMS7 Isolated from a culture of the Diatom Skeletonema marinoi.</title>
        <authorList>
            <person name="Topel M."/>
            <person name="Pinder M.I.M."/>
            <person name="Johansson O.N."/>
            <person name="Kourtchenko O."/>
            <person name="Godhe A."/>
            <person name="Clarke A.K."/>
        </authorList>
    </citation>
    <scope>NUCLEOTIDE SEQUENCE [LARGE SCALE GENOMIC DNA]</scope>
    <source>
        <strain evidence="2 3">SMS7</strain>
    </source>
</reference>
<sequence length="138" mass="15534">MIKKLTLILSVVIAVAYSCKDENKENLQMKGVMAIHDEVMPKMGTIGKLVAQLDEKITNDASSDDYVAAREELKAAHKAMMDWMKSFGDRFDGDEILNGKALTEEKQKWLDEEETKVKALKDQINSSIKQAEDLLQSN</sequence>
<organism evidence="2 3">
    <name type="scientific">Arenibacter algicola</name>
    <dbReference type="NCBI Taxonomy" id="616991"/>
    <lineage>
        <taxon>Bacteria</taxon>
        <taxon>Pseudomonadati</taxon>
        <taxon>Bacteroidota</taxon>
        <taxon>Flavobacteriia</taxon>
        <taxon>Flavobacteriales</taxon>
        <taxon>Flavobacteriaceae</taxon>
        <taxon>Arenibacter</taxon>
    </lineage>
</organism>
<evidence type="ECO:0000313" key="3">
    <source>
        <dbReference type="Proteomes" id="UP000204551"/>
    </source>
</evidence>
<feature type="coiled-coil region" evidence="1">
    <location>
        <begin position="110"/>
        <end position="137"/>
    </location>
</feature>
<dbReference type="RefSeq" id="WP_093977404.1">
    <property type="nucleotide sequence ID" value="NZ_CP022515.1"/>
</dbReference>
<evidence type="ECO:0000313" key="2">
    <source>
        <dbReference type="EMBL" id="ASO04383.1"/>
    </source>
</evidence>